<dbReference type="InterPro" id="IPR001680">
    <property type="entry name" value="WD40_rpt"/>
</dbReference>
<dbReference type="PANTHER" id="PTHR19918:SF8">
    <property type="entry name" value="FI02843P"/>
    <property type="match status" value="1"/>
</dbReference>
<accession>A0A0C2JWX0</accession>
<dbReference type="Gene3D" id="2.130.10.10">
    <property type="entry name" value="YVTN repeat-like/Quinoprotein amine dehydrogenase"/>
    <property type="match status" value="1"/>
</dbReference>
<dbReference type="SMART" id="SM00320">
    <property type="entry name" value="WD40"/>
    <property type="match status" value="5"/>
</dbReference>
<evidence type="ECO:0000256" key="1">
    <source>
        <dbReference type="ARBA" id="ARBA00006445"/>
    </source>
</evidence>
<dbReference type="AlphaFoldDB" id="A0A0C2JWX0"/>
<evidence type="ECO:0000256" key="4">
    <source>
        <dbReference type="ARBA" id="ARBA00022737"/>
    </source>
</evidence>
<dbReference type="PANTHER" id="PTHR19918">
    <property type="entry name" value="CELL DIVISION CYCLE 20 CDC20 FIZZY -RELATED"/>
    <property type="match status" value="1"/>
</dbReference>
<keyword evidence="11" id="KW-1185">Reference proteome</keyword>
<dbReference type="GO" id="GO:1990757">
    <property type="term" value="F:ubiquitin ligase activator activity"/>
    <property type="evidence" value="ECO:0007669"/>
    <property type="project" value="TreeGrafter"/>
</dbReference>
<keyword evidence="5" id="KW-0498">Mitosis</keyword>
<evidence type="ECO:0000256" key="2">
    <source>
        <dbReference type="ARBA" id="ARBA00022574"/>
    </source>
</evidence>
<keyword evidence="2 7" id="KW-0853">WD repeat</keyword>
<dbReference type="GO" id="GO:1905786">
    <property type="term" value="P:positive regulation of anaphase-promoting complex-dependent catabolic process"/>
    <property type="evidence" value="ECO:0007669"/>
    <property type="project" value="TreeGrafter"/>
</dbReference>
<evidence type="ECO:0000256" key="5">
    <source>
        <dbReference type="ARBA" id="ARBA00022776"/>
    </source>
</evidence>
<feature type="domain" description="CDC20/Fizzy WD40" evidence="9">
    <location>
        <begin position="185"/>
        <end position="481"/>
    </location>
</feature>
<dbReference type="InterPro" id="IPR033010">
    <property type="entry name" value="Cdc20/Fizzy"/>
</dbReference>
<dbReference type="Proteomes" id="UP000031668">
    <property type="component" value="Unassembled WGS sequence"/>
</dbReference>
<dbReference type="PROSITE" id="PS50294">
    <property type="entry name" value="WD_REPEATS_REGION"/>
    <property type="match status" value="2"/>
</dbReference>
<dbReference type="PROSITE" id="PS50082">
    <property type="entry name" value="WD_REPEATS_2"/>
    <property type="match status" value="2"/>
</dbReference>
<keyword evidence="3 10" id="KW-0132">Cell division</keyword>
<feature type="region of interest" description="Disordered" evidence="8">
    <location>
        <begin position="38"/>
        <end position="72"/>
    </location>
</feature>
<gene>
    <name evidence="10" type="ORF">RF11_14370</name>
</gene>
<protein>
    <submittedName>
        <fullName evidence="10">Cell division cycle protein 20</fullName>
    </submittedName>
</protein>
<evidence type="ECO:0000256" key="8">
    <source>
        <dbReference type="SAM" id="MobiDB-lite"/>
    </source>
</evidence>
<proteinExistence type="inferred from homology"/>
<evidence type="ECO:0000256" key="7">
    <source>
        <dbReference type="PROSITE-ProRule" id="PRU00221"/>
    </source>
</evidence>
<dbReference type="Pfam" id="PF24807">
    <property type="entry name" value="WD40_CDC20-Fz"/>
    <property type="match status" value="1"/>
</dbReference>
<dbReference type="GO" id="GO:0010997">
    <property type="term" value="F:anaphase-promoting complex binding"/>
    <property type="evidence" value="ECO:0007669"/>
    <property type="project" value="InterPro"/>
</dbReference>
<feature type="repeat" description="WD" evidence="7">
    <location>
        <begin position="316"/>
        <end position="348"/>
    </location>
</feature>
<name>A0A0C2JWX0_THEKT</name>
<dbReference type="InterPro" id="IPR011047">
    <property type="entry name" value="Quinoprotein_ADH-like_sf"/>
</dbReference>
<organism evidence="10 11">
    <name type="scientific">Thelohanellus kitauei</name>
    <name type="common">Myxosporean</name>
    <dbReference type="NCBI Taxonomy" id="669202"/>
    <lineage>
        <taxon>Eukaryota</taxon>
        <taxon>Metazoa</taxon>
        <taxon>Cnidaria</taxon>
        <taxon>Myxozoa</taxon>
        <taxon>Myxosporea</taxon>
        <taxon>Bivalvulida</taxon>
        <taxon>Platysporina</taxon>
        <taxon>Myxobolidae</taxon>
        <taxon>Thelohanellus</taxon>
    </lineage>
</organism>
<evidence type="ECO:0000256" key="6">
    <source>
        <dbReference type="ARBA" id="ARBA00023306"/>
    </source>
</evidence>
<evidence type="ECO:0000313" key="11">
    <source>
        <dbReference type="Proteomes" id="UP000031668"/>
    </source>
</evidence>
<dbReference type="OrthoDB" id="10263272at2759"/>
<dbReference type="SUPFAM" id="SSF50998">
    <property type="entry name" value="Quinoprotein alcohol dehydrogenase-like"/>
    <property type="match status" value="1"/>
</dbReference>
<evidence type="ECO:0000259" key="9">
    <source>
        <dbReference type="Pfam" id="PF24807"/>
    </source>
</evidence>
<dbReference type="InterPro" id="IPR056150">
    <property type="entry name" value="WD40_CDC20-Fz"/>
</dbReference>
<keyword evidence="4" id="KW-0677">Repeat</keyword>
<evidence type="ECO:0000256" key="3">
    <source>
        <dbReference type="ARBA" id="ARBA00022618"/>
    </source>
</evidence>
<dbReference type="InterPro" id="IPR015943">
    <property type="entry name" value="WD40/YVTN_repeat-like_dom_sf"/>
</dbReference>
<feature type="repeat" description="WD" evidence="7">
    <location>
        <begin position="450"/>
        <end position="482"/>
    </location>
</feature>
<dbReference type="OMA" id="DMDMAYF"/>
<keyword evidence="6" id="KW-0131">Cell cycle</keyword>
<sequence length="505" mass="56456">MIPPTTSDLKNDSKNKRIHLSPLANCRQTQLPSVKIRDSRNLTSENHNRRKSRSFSNLSEIDKTVPESGSLSQNNLFYDDRYIPRPFRDVSEARDTINGQREESQKLIAKRCENHDEEVHATYQKIRECVSEQNIDEDRILSFSRVLPQSYEASATNAVTFIRASATKPKWKLKRYVPTMPERVLDAPDLVNDYYLNNIHWGGDNHLSIGLGSCVFILNATTGKISKIGPLQDENDYVSSVQWSGYSSATCLAVGYSSGHVKLYDVSTSRCLRTLFNTSDRIPSMSWNENILTCGSRRGVIVNFDVRIQHAMISSLSSHTQEVCGLAWSANGSHLASGGNDNDVYVWDKAGACSNAPVLHHFVSHRAAVKAIAWHPRQHNILVSGGGMSDHTLNFWNVSNGFHLSSLPTNSQISGVVWNPRSDEFVTSHGHPQNQLTLWTYPTMEIGANLISHTDRILSIALSPDATTVASIGADETLRLWKCFEPPTKPSRSDDVSRKPHLLFN</sequence>
<comment type="caution">
    <text evidence="10">The sequence shown here is derived from an EMBL/GenBank/DDBJ whole genome shotgun (WGS) entry which is preliminary data.</text>
</comment>
<dbReference type="GO" id="GO:0051301">
    <property type="term" value="P:cell division"/>
    <property type="evidence" value="ECO:0007669"/>
    <property type="project" value="UniProtKB-KW"/>
</dbReference>
<evidence type="ECO:0000313" key="10">
    <source>
        <dbReference type="EMBL" id="KII73968.1"/>
    </source>
</evidence>
<dbReference type="GO" id="GO:0005680">
    <property type="term" value="C:anaphase-promoting complex"/>
    <property type="evidence" value="ECO:0007669"/>
    <property type="project" value="TreeGrafter"/>
</dbReference>
<dbReference type="GO" id="GO:0031145">
    <property type="term" value="P:anaphase-promoting complex-dependent catabolic process"/>
    <property type="evidence" value="ECO:0007669"/>
    <property type="project" value="TreeGrafter"/>
</dbReference>
<reference evidence="10 11" key="1">
    <citation type="journal article" date="2014" name="Genome Biol. Evol.">
        <title>The genome of the myxosporean Thelohanellus kitauei shows adaptations to nutrient acquisition within its fish host.</title>
        <authorList>
            <person name="Yang Y."/>
            <person name="Xiong J."/>
            <person name="Zhou Z."/>
            <person name="Huo F."/>
            <person name="Miao W."/>
            <person name="Ran C."/>
            <person name="Liu Y."/>
            <person name="Zhang J."/>
            <person name="Feng J."/>
            <person name="Wang M."/>
            <person name="Wang M."/>
            <person name="Wang L."/>
            <person name="Yao B."/>
        </authorList>
    </citation>
    <scope>NUCLEOTIDE SEQUENCE [LARGE SCALE GENOMIC DNA]</scope>
    <source>
        <strain evidence="10">Wuqing</strain>
    </source>
</reference>
<comment type="similarity">
    <text evidence="1">Belongs to the WD repeat CDC20/Fizzy family.</text>
</comment>
<dbReference type="EMBL" id="JWZT01000581">
    <property type="protein sequence ID" value="KII73968.1"/>
    <property type="molecule type" value="Genomic_DNA"/>
</dbReference>